<gene>
    <name evidence="2" type="ORF">ACFQ2S_02425</name>
</gene>
<name>A0ABW3IKK1_9RHOB</name>
<dbReference type="InterPro" id="IPR036844">
    <property type="entry name" value="Hint_dom_sf"/>
</dbReference>
<keyword evidence="3" id="KW-1185">Reference proteome</keyword>
<dbReference type="SUPFAM" id="SSF51294">
    <property type="entry name" value="Hedgehog/intein (Hint) domain"/>
    <property type="match status" value="1"/>
</dbReference>
<evidence type="ECO:0000313" key="3">
    <source>
        <dbReference type="Proteomes" id="UP001597108"/>
    </source>
</evidence>
<dbReference type="InterPro" id="IPR028992">
    <property type="entry name" value="Hedgehog/Intein_dom"/>
</dbReference>
<comment type="caution">
    <text evidence="2">The sequence shown here is derived from an EMBL/GenBank/DDBJ whole genome shotgun (WGS) entry which is preliminary data.</text>
</comment>
<evidence type="ECO:0000313" key="2">
    <source>
        <dbReference type="EMBL" id="MFD0978496.1"/>
    </source>
</evidence>
<dbReference type="Pfam" id="PF13403">
    <property type="entry name" value="Hint_2"/>
    <property type="match status" value="1"/>
</dbReference>
<organism evidence="2 3">
    <name type="scientific">Tropicimonas aquimaris</name>
    <dbReference type="NCBI Taxonomy" id="914152"/>
    <lineage>
        <taxon>Bacteria</taxon>
        <taxon>Pseudomonadati</taxon>
        <taxon>Pseudomonadota</taxon>
        <taxon>Alphaproteobacteria</taxon>
        <taxon>Rhodobacterales</taxon>
        <taxon>Roseobacteraceae</taxon>
        <taxon>Tropicimonas</taxon>
    </lineage>
</organism>
<dbReference type="EMBL" id="JBHTJT010000006">
    <property type="protein sequence ID" value="MFD0978496.1"/>
    <property type="molecule type" value="Genomic_DNA"/>
</dbReference>
<protein>
    <submittedName>
        <fullName evidence="2">Hint domain-containing protein</fullName>
    </submittedName>
</protein>
<proteinExistence type="predicted"/>
<reference evidence="3" key="1">
    <citation type="journal article" date="2019" name="Int. J. Syst. Evol. Microbiol.">
        <title>The Global Catalogue of Microorganisms (GCM) 10K type strain sequencing project: providing services to taxonomists for standard genome sequencing and annotation.</title>
        <authorList>
            <consortium name="The Broad Institute Genomics Platform"/>
            <consortium name="The Broad Institute Genome Sequencing Center for Infectious Disease"/>
            <person name="Wu L."/>
            <person name="Ma J."/>
        </authorList>
    </citation>
    <scope>NUCLEOTIDE SEQUENCE [LARGE SCALE GENOMIC DNA]</scope>
    <source>
        <strain evidence="3">CCUG 60524</strain>
    </source>
</reference>
<dbReference type="Proteomes" id="UP001597108">
    <property type="component" value="Unassembled WGS sequence"/>
</dbReference>
<dbReference type="RefSeq" id="WP_386072414.1">
    <property type="nucleotide sequence ID" value="NZ_JBHTJT010000006.1"/>
</dbReference>
<evidence type="ECO:0000259" key="1">
    <source>
        <dbReference type="Pfam" id="PF13403"/>
    </source>
</evidence>
<accession>A0ABW3IKK1</accession>
<sequence length="344" mass="37123">MTPSLDPDYACHVLPGASFRVIAGANLGDTLLGTEDLCPGDVYRLDTDAQALQLAISDRQSAGGRVLSSDIDGQRVASGTEVARPGAALRLAARLTFLGREGHKVDLLLIELTDGAGTDWVALPLDPVEPGQGHTLIGVDTAPAPVRLADITAVAFGQGTRITLADGRQAAVETLRPGDRLLTRDHGPQPLRSVLRRTVRTVGPHAPVVIPAGTLGNAGDLILGQQQRIFVYQRGEDRLTETAEMLVKAHYLVDGERIFLRPGGFGDFFALVLDRHEVIYAECIPVESLEISNRSLAALPEDIAREVGDELPGLDHRPHVGTEANRRAAELARERLLRERQNRR</sequence>
<feature type="domain" description="Hedgehog/Intein (Hint)" evidence="1">
    <location>
        <begin position="155"/>
        <end position="290"/>
    </location>
</feature>